<protein>
    <submittedName>
        <fullName evidence="2">Adenylate/guanylate cyclase domain-containing protein</fullName>
    </submittedName>
</protein>
<dbReference type="RefSeq" id="WP_327919533.1">
    <property type="nucleotide sequence ID" value="NZ_JARMDB010000006.1"/>
</dbReference>
<dbReference type="SUPFAM" id="SSF55073">
    <property type="entry name" value="Nucleotide cyclase"/>
    <property type="match status" value="1"/>
</dbReference>
<dbReference type="CDD" id="cd07302">
    <property type="entry name" value="CHD"/>
    <property type="match status" value="1"/>
</dbReference>
<accession>A0ABU6MS79</accession>
<comment type="caution">
    <text evidence="2">The sequence shown here is derived from an EMBL/GenBank/DDBJ whole genome shotgun (WGS) entry which is preliminary data.</text>
</comment>
<dbReference type="Gene3D" id="3.30.70.1230">
    <property type="entry name" value="Nucleotide cyclase"/>
    <property type="match status" value="1"/>
</dbReference>
<proteinExistence type="predicted"/>
<dbReference type="EMBL" id="JARMDB010000006">
    <property type="protein sequence ID" value="MED1565722.1"/>
    <property type="molecule type" value="Genomic_DNA"/>
</dbReference>
<evidence type="ECO:0000259" key="1">
    <source>
        <dbReference type="PROSITE" id="PS50125"/>
    </source>
</evidence>
<keyword evidence="3" id="KW-1185">Reference proteome</keyword>
<dbReference type="Pfam" id="PF00211">
    <property type="entry name" value="Guanylate_cyc"/>
    <property type="match status" value="1"/>
</dbReference>
<dbReference type="InterPro" id="IPR029787">
    <property type="entry name" value="Nucleotide_cyclase"/>
</dbReference>
<dbReference type="PROSITE" id="PS50125">
    <property type="entry name" value="GUANYLATE_CYCLASE_2"/>
    <property type="match status" value="1"/>
</dbReference>
<gene>
    <name evidence="2" type="ORF">P4U88_07135</name>
</gene>
<organism evidence="2 3">
    <name type="scientific">Bacillus paramycoides</name>
    <dbReference type="NCBI Taxonomy" id="2026194"/>
    <lineage>
        <taxon>Bacteria</taxon>
        <taxon>Bacillati</taxon>
        <taxon>Bacillota</taxon>
        <taxon>Bacilli</taxon>
        <taxon>Bacillales</taxon>
        <taxon>Bacillaceae</taxon>
        <taxon>Bacillus</taxon>
        <taxon>Bacillus cereus group</taxon>
    </lineage>
</organism>
<evidence type="ECO:0000313" key="3">
    <source>
        <dbReference type="Proteomes" id="UP001309448"/>
    </source>
</evidence>
<sequence>MMKSNHKSYEFMKSLERMDAILDSGSLFEDKDTIPKREDLTYTNGYYVSCTSLFIDLRGSSQLTASQQKRVLAKIYRAYISEMVAIVNGSPLCREINIVGDCVSAIFETKTKKDVGDVFTVAVKMNSLIDILNYKLEKKGYTTIKAGIGLADGRVLMIKAGYSGSTISDVVWMGDAVNQASKMCGKASKEVTSPIVVTSVVYDCLSDEDKKFLTLKPFDGYYHGGPVIISMNQWLMDAQKKDADKKRLSW</sequence>
<dbReference type="InterPro" id="IPR001054">
    <property type="entry name" value="A/G_cyclase"/>
</dbReference>
<reference evidence="2 3" key="1">
    <citation type="submission" date="2023-03" db="EMBL/GenBank/DDBJ databases">
        <title>Bacillus Genome Sequencing.</title>
        <authorList>
            <person name="Dunlap C."/>
        </authorList>
    </citation>
    <scope>NUCLEOTIDE SEQUENCE [LARGE SCALE GENOMIC DNA]</scope>
    <source>
        <strain evidence="2 3">B-615</strain>
    </source>
</reference>
<name>A0ABU6MS79_9BACI</name>
<feature type="domain" description="Guanylate cyclase" evidence="1">
    <location>
        <begin position="51"/>
        <end position="184"/>
    </location>
</feature>
<dbReference type="Proteomes" id="UP001309448">
    <property type="component" value="Unassembled WGS sequence"/>
</dbReference>
<evidence type="ECO:0000313" key="2">
    <source>
        <dbReference type="EMBL" id="MED1565722.1"/>
    </source>
</evidence>